<reference evidence="2" key="3">
    <citation type="submission" date="2015-04" db="UniProtKB">
        <authorList>
            <consortium name="EnsemblPlants"/>
        </authorList>
    </citation>
    <scope>IDENTIFICATION</scope>
    <source>
        <strain evidence="2">cv. Jemalong A17</strain>
    </source>
</reference>
<gene>
    <name evidence="1" type="ordered locus">MTR_1g086660</name>
</gene>
<reference evidence="1 3" key="1">
    <citation type="journal article" date="2011" name="Nature">
        <title>The Medicago genome provides insight into the evolution of rhizobial symbioses.</title>
        <authorList>
            <person name="Young N.D."/>
            <person name="Debelle F."/>
            <person name="Oldroyd G.E."/>
            <person name="Geurts R."/>
            <person name="Cannon S.B."/>
            <person name="Udvardi M.K."/>
            <person name="Benedito V.A."/>
            <person name="Mayer K.F."/>
            <person name="Gouzy J."/>
            <person name="Schoof H."/>
            <person name="Van de Peer Y."/>
            <person name="Proost S."/>
            <person name="Cook D.R."/>
            <person name="Meyers B.C."/>
            <person name="Spannagl M."/>
            <person name="Cheung F."/>
            <person name="De Mita S."/>
            <person name="Krishnakumar V."/>
            <person name="Gundlach H."/>
            <person name="Zhou S."/>
            <person name="Mudge J."/>
            <person name="Bharti A.K."/>
            <person name="Murray J.D."/>
            <person name="Naoumkina M.A."/>
            <person name="Rosen B."/>
            <person name="Silverstein K.A."/>
            <person name="Tang H."/>
            <person name="Rombauts S."/>
            <person name="Zhao P.X."/>
            <person name="Zhou P."/>
            <person name="Barbe V."/>
            <person name="Bardou P."/>
            <person name="Bechner M."/>
            <person name="Bellec A."/>
            <person name="Berger A."/>
            <person name="Berges H."/>
            <person name="Bidwell S."/>
            <person name="Bisseling T."/>
            <person name="Choisne N."/>
            <person name="Couloux A."/>
            <person name="Denny R."/>
            <person name="Deshpande S."/>
            <person name="Dai X."/>
            <person name="Doyle J.J."/>
            <person name="Dudez A.M."/>
            <person name="Farmer A.D."/>
            <person name="Fouteau S."/>
            <person name="Franken C."/>
            <person name="Gibelin C."/>
            <person name="Gish J."/>
            <person name="Goldstein S."/>
            <person name="Gonzalez A.J."/>
            <person name="Green P.J."/>
            <person name="Hallab A."/>
            <person name="Hartog M."/>
            <person name="Hua A."/>
            <person name="Humphray S.J."/>
            <person name="Jeong D.H."/>
            <person name="Jing Y."/>
            <person name="Jocker A."/>
            <person name="Kenton S.M."/>
            <person name="Kim D.J."/>
            <person name="Klee K."/>
            <person name="Lai H."/>
            <person name="Lang C."/>
            <person name="Lin S."/>
            <person name="Macmil S.L."/>
            <person name="Magdelenat G."/>
            <person name="Matthews L."/>
            <person name="McCorrison J."/>
            <person name="Monaghan E.L."/>
            <person name="Mun J.H."/>
            <person name="Najar F.Z."/>
            <person name="Nicholson C."/>
            <person name="Noirot C."/>
            <person name="O'Bleness M."/>
            <person name="Paule C.R."/>
            <person name="Poulain J."/>
            <person name="Prion F."/>
            <person name="Qin B."/>
            <person name="Qu C."/>
            <person name="Retzel E.F."/>
            <person name="Riddle C."/>
            <person name="Sallet E."/>
            <person name="Samain S."/>
            <person name="Samson N."/>
            <person name="Sanders I."/>
            <person name="Saurat O."/>
            <person name="Scarpelli C."/>
            <person name="Schiex T."/>
            <person name="Segurens B."/>
            <person name="Severin A.J."/>
            <person name="Sherrier D.J."/>
            <person name="Shi R."/>
            <person name="Sims S."/>
            <person name="Singer S.R."/>
            <person name="Sinharoy S."/>
            <person name="Sterck L."/>
            <person name="Viollet A."/>
            <person name="Wang B.B."/>
            <person name="Wang K."/>
            <person name="Wang M."/>
            <person name="Wang X."/>
            <person name="Warfsmann J."/>
            <person name="Weissenbach J."/>
            <person name="White D.D."/>
            <person name="White J.D."/>
            <person name="Wiley G.B."/>
            <person name="Wincker P."/>
            <person name="Xing Y."/>
            <person name="Yang L."/>
            <person name="Yao Z."/>
            <person name="Ying F."/>
            <person name="Zhai J."/>
            <person name="Zhou L."/>
            <person name="Zuber A."/>
            <person name="Denarie J."/>
            <person name="Dixon R.A."/>
            <person name="May G.D."/>
            <person name="Schwartz D.C."/>
            <person name="Rogers J."/>
            <person name="Quetier F."/>
            <person name="Town C.D."/>
            <person name="Roe B.A."/>
        </authorList>
    </citation>
    <scope>NUCLEOTIDE SEQUENCE [LARGE SCALE GENOMIC DNA]</scope>
    <source>
        <strain evidence="1">A17</strain>
        <strain evidence="2 3">cv. Jemalong A17</strain>
    </source>
</reference>
<protein>
    <submittedName>
        <fullName evidence="1 2">Uncharacterized protein</fullName>
    </submittedName>
</protein>
<proteinExistence type="predicted"/>
<keyword evidence="3" id="KW-1185">Reference proteome</keyword>
<evidence type="ECO:0000313" key="2">
    <source>
        <dbReference type="EnsemblPlants" id="AES61624"/>
    </source>
</evidence>
<accession>G7ICV3</accession>
<reference evidence="1 3" key="2">
    <citation type="journal article" date="2014" name="BMC Genomics">
        <title>An improved genome release (version Mt4.0) for the model legume Medicago truncatula.</title>
        <authorList>
            <person name="Tang H."/>
            <person name="Krishnakumar V."/>
            <person name="Bidwell S."/>
            <person name="Rosen B."/>
            <person name="Chan A."/>
            <person name="Zhou S."/>
            <person name="Gentzbittel L."/>
            <person name="Childs K.L."/>
            <person name="Yandell M."/>
            <person name="Gundlach H."/>
            <person name="Mayer K.F."/>
            <person name="Schwartz D.C."/>
            <person name="Town C.D."/>
        </authorList>
    </citation>
    <scope>GENOME REANNOTATION</scope>
    <source>
        <strain evidence="2 3">cv. Jemalong A17</strain>
    </source>
</reference>
<name>G7ICV3_MEDTR</name>
<sequence>MSELLNGNQRKKALFGSLEARGVEGFEKKEGASGKNRRYWEERALELNVYQSTGDKDKISISCSDNINGRYMRNCECQRKIMKNERLRLCRPRFEVSVKQCAWVMLAAGAGNSIWSYEFGWLIKGKHNTSHVGIID</sequence>
<evidence type="ECO:0000313" key="1">
    <source>
        <dbReference type="EMBL" id="AES61624.1"/>
    </source>
</evidence>
<dbReference type="Proteomes" id="UP000002051">
    <property type="component" value="Unassembled WGS sequence"/>
</dbReference>
<dbReference type="PaxDb" id="3880-AES61624"/>
<dbReference type="EnsemblPlants" id="AES61624">
    <property type="protein sequence ID" value="AES61624"/>
    <property type="gene ID" value="MTR_1g086660"/>
</dbReference>
<dbReference type="AlphaFoldDB" id="G7ICV3"/>
<dbReference type="HOGENOM" id="CLU_1878478_0_0_1"/>
<evidence type="ECO:0000313" key="3">
    <source>
        <dbReference type="Proteomes" id="UP000002051"/>
    </source>
</evidence>
<dbReference type="EMBL" id="CM001217">
    <property type="protein sequence ID" value="AES61624.1"/>
    <property type="molecule type" value="Genomic_DNA"/>
</dbReference>
<organism evidence="1 3">
    <name type="scientific">Medicago truncatula</name>
    <name type="common">Barrel medic</name>
    <name type="synonym">Medicago tribuloides</name>
    <dbReference type="NCBI Taxonomy" id="3880"/>
    <lineage>
        <taxon>Eukaryota</taxon>
        <taxon>Viridiplantae</taxon>
        <taxon>Streptophyta</taxon>
        <taxon>Embryophyta</taxon>
        <taxon>Tracheophyta</taxon>
        <taxon>Spermatophyta</taxon>
        <taxon>Magnoliopsida</taxon>
        <taxon>eudicotyledons</taxon>
        <taxon>Gunneridae</taxon>
        <taxon>Pentapetalae</taxon>
        <taxon>rosids</taxon>
        <taxon>fabids</taxon>
        <taxon>Fabales</taxon>
        <taxon>Fabaceae</taxon>
        <taxon>Papilionoideae</taxon>
        <taxon>50 kb inversion clade</taxon>
        <taxon>NPAAA clade</taxon>
        <taxon>Hologalegina</taxon>
        <taxon>IRL clade</taxon>
        <taxon>Trifolieae</taxon>
        <taxon>Medicago</taxon>
    </lineage>
</organism>